<dbReference type="RefSeq" id="WP_224529391.1">
    <property type="nucleotide sequence ID" value="NZ_JAIUJR010000007.1"/>
</dbReference>
<evidence type="ECO:0000313" key="2">
    <source>
        <dbReference type="EMBL" id="MCA0133118.1"/>
    </source>
</evidence>
<organism evidence="2 3">
    <name type="scientific">Winogradskyella alexanderae</name>
    <dbReference type="NCBI Taxonomy" id="2877123"/>
    <lineage>
        <taxon>Bacteria</taxon>
        <taxon>Pseudomonadati</taxon>
        <taxon>Bacteroidota</taxon>
        <taxon>Flavobacteriia</taxon>
        <taxon>Flavobacteriales</taxon>
        <taxon>Flavobacteriaceae</taxon>
        <taxon>Winogradskyella</taxon>
    </lineage>
</organism>
<reference evidence="3" key="1">
    <citation type="submission" date="2023-07" db="EMBL/GenBank/DDBJ databases">
        <authorList>
            <person name="Yue Y."/>
        </authorList>
    </citation>
    <scope>NUCLEOTIDE SEQUENCE [LARGE SCALE GENOMIC DNA]</scope>
    <source>
        <strain evidence="3">D23</strain>
    </source>
</reference>
<sequence length="257" mass="29612">MMHRFFFTSLLLFTYQFTNAQILKAKVYDATTTVKGIKVYNKTQNRLTATDEEGNFALRAKIGDSIFFESLFHQPKTIAIAEHHFGETTVFELKKIVTTLQEVEILAEAEQPVFEKESYNSELQELILSDIKNNPHLYMPEEAYNGGANILGILNLVVKLFKKKNKFKAPVYKPLKYHQIDSLFANSSLFNENLLMQNLKIPPSKLKMFFEFCAAKGISSKLLKESKQMELLDIFVENSSLFLEILDAYKKSINRKN</sequence>
<keyword evidence="3" id="KW-1185">Reference proteome</keyword>
<proteinExistence type="predicted"/>
<feature type="signal peptide" evidence="1">
    <location>
        <begin position="1"/>
        <end position="20"/>
    </location>
</feature>
<comment type="caution">
    <text evidence="2">The sequence shown here is derived from an EMBL/GenBank/DDBJ whole genome shotgun (WGS) entry which is preliminary data.</text>
</comment>
<dbReference type="Proteomes" id="UP001198901">
    <property type="component" value="Unassembled WGS sequence"/>
</dbReference>
<gene>
    <name evidence="2" type="ORF">LBU54_11030</name>
</gene>
<evidence type="ECO:0000256" key="1">
    <source>
        <dbReference type="SAM" id="SignalP"/>
    </source>
</evidence>
<evidence type="ECO:0000313" key="3">
    <source>
        <dbReference type="Proteomes" id="UP001198901"/>
    </source>
</evidence>
<accession>A0ABS7XUL3</accession>
<name>A0ABS7XUL3_9FLAO</name>
<dbReference type="EMBL" id="JAIUJR010000007">
    <property type="protein sequence ID" value="MCA0133118.1"/>
    <property type="molecule type" value="Genomic_DNA"/>
</dbReference>
<protein>
    <recommendedName>
        <fullName evidence="4">Carboxypeptidase-like protein</fullName>
    </recommendedName>
</protein>
<keyword evidence="1" id="KW-0732">Signal</keyword>
<evidence type="ECO:0008006" key="4">
    <source>
        <dbReference type="Google" id="ProtNLM"/>
    </source>
</evidence>
<feature type="chain" id="PRO_5047370159" description="Carboxypeptidase-like protein" evidence="1">
    <location>
        <begin position="21"/>
        <end position="257"/>
    </location>
</feature>